<dbReference type="AlphaFoldDB" id="A0A1Q8YKU6"/>
<protein>
    <recommendedName>
        <fullName evidence="4">Lipoprotein</fullName>
    </recommendedName>
</protein>
<feature type="chain" id="PRO_5012570664" description="Lipoprotein" evidence="1">
    <location>
        <begin position="29"/>
        <end position="266"/>
    </location>
</feature>
<evidence type="ECO:0000313" key="2">
    <source>
        <dbReference type="EMBL" id="OLP08666.1"/>
    </source>
</evidence>
<dbReference type="PROSITE" id="PS51257">
    <property type="entry name" value="PROKAR_LIPOPROTEIN"/>
    <property type="match status" value="1"/>
</dbReference>
<evidence type="ECO:0000256" key="1">
    <source>
        <dbReference type="SAM" id="SignalP"/>
    </source>
</evidence>
<dbReference type="Proteomes" id="UP000185911">
    <property type="component" value="Unassembled WGS sequence"/>
</dbReference>
<sequence>MFRPFAWRTHWLAVAVGVTGCLALGASAAQTAPVSADPQSHYVRAGDTIFVSGRLAHWFGTLLAQFAHPDDAGAVRADANHPERRVRHIVFVNALGRPERTLGVDMLSPRLQGRSVRMTVMGRCDLFCARIFMLGTQRAFGQDLPGQGSWIDIRPPIDLQTQQWVNREPEQQVQALTRARPELLAYAARWSDAMRRTQDASGGLRLYLDRPAQFCPSAGHACETWPDMTAQAIGLVTERNRVPVTLPATLADASPDAPWPPFYDPE</sequence>
<feature type="signal peptide" evidence="1">
    <location>
        <begin position="1"/>
        <end position="28"/>
    </location>
</feature>
<comment type="caution">
    <text evidence="2">The sequence shown here is derived from an EMBL/GenBank/DDBJ whole genome shotgun (WGS) entry which is preliminary data.</text>
</comment>
<evidence type="ECO:0000313" key="3">
    <source>
        <dbReference type="Proteomes" id="UP000185911"/>
    </source>
</evidence>
<dbReference type="STRING" id="81479.RA876_15420"/>
<evidence type="ECO:0008006" key="4">
    <source>
        <dbReference type="Google" id="ProtNLM"/>
    </source>
</evidence>
<gene>
    <name evidence="2" type="ORF">BLL52_0274</name>
</gene>
<organism evidence="2 3">
    <name type="scientific">Rhodoferax antarcticus ANT.BR</name>
    <dbReference type="NCBI Taxonomy" id="1111071"/>
    <lineage>
        <taxon>Bacteria</taxon>
        <taxon>Pseudomonadati</taxon>
        <taxon>Pseudomonadota</taxon>
        <taxon>Betaproteobacteria</taxon>
        <taxon>Burkholderiales</taxon>
        <taxon>Comamonadaceae</taxon>
        <taxon>Rhodoferax</taxon>
    </lineage>
</organism>
<dbReference type="EMBL" id="MSYM01000001">
    <property type="protein sequence ID" value="OLP08666.1"/>
    <property type="molecule type" value="Genomic_DNA"/>
</dbReference>
<proteinExistence type="predicted"/>
<accession>A0A1Q8YKU6</accession>
<keyword evidence="3" id="KW-1185">Reference proteome</keyword>
<name>A0A1Q8YKU6_9BURK</name>
<reference evidence="2 3" key="1">
    <citation type="submission" date="2017-01" db="EMBL/GenBank/DDBJ databases">
        <title>Genome sequence of Rhodoferax antarcticus ANT.BR, a psychrophilic purple nonsulfur bacterium from an Antarctic microbial mat.</title>
        <authorList>
            <person name="Baker J."/>
            <person name="Riester C."/>
            <person name="Skinner B."/>
            <person name="Newell A."/>
            <person name="Swingley W."/>
            <person name="Madigan M."/>
            <person name="Jung D."/>
            <person name="Asao M."/>
            <person name="Chen M."/>
            <person name="Loughlin P."/>
            <person name="Pan H."/>
            <person name="Lin S."/>
            <person name="Li N."/>
            <person name="Shaw J."/>
            <person name="Prado M."/>
            <person name="Sherman C."/>
            <person name="Li X."/>
            <person name="Tang J."/>
            <person name="Blankenship R."/>
            <person name="Zhao T."/>
            <person name="Touchman J."/>
            <person name="Sattley M."/>
        </authorList>
    </citation>
    <scope>NUCLEOTIDE SEQUENCE [LARGE SCALE GENOMIC DNA]</scope>
    <source>
        <strain evidence="2 3">ANT.BR</strain>
    </source>
</reference>
<keyword evidence="1" id="KW-0732">Signal</keyword>